<evidence type="ECO:0000313" key="1">
    <source>
        <dbReference type="EMBL" id="GAA3849973.1"/>
    </source>
</evidence>
<gene>
    <name evidence="1" type="ORF">GCM10022380_80260</name>
</gene>
<dbReference type="Proteomes" id="UP001501624">
    <property type="component" value="Unassembled WGS sequence"/>
</dbReference>
<organism evidence="1 2">
    <name type="scientific">Amycolatopsis tucumanensis</name>
    <dbReference type="NCBI Taxonomy" id="401106"/>
    <lineage>
        <taxon>Bacteria</taxon>
        <taxon>Bacillati</taxon>
        <taxon>Actinomycetota</taxon>
        <taxon>Actinomycetes</taxon>
        <taxon>Pseudonocardiales</taxon>
        <taxon>Pseudonocardiaceae</taxon>
        <taxon>Amycolatopsis</taxon>
    </lineage>
</organism>
<accession>A0ABP7JP00</accession>
<reference evidence="2" key="1">
    <citation type="journal article" date="2019" name="Int. J. Syst. Evol. Microbiol.">
        <title>The Global Catalogue of Microorganisms (GCM) 10K type strain sequencing project: providing services to taxonomists for standard genome sequencing and annotation.</title>
        <authorList>
            <consortium name="The Broad Institute Genomics Platform"/>
            <consortium name="The Broad Institute Genome Sequencing Center for Infectious Disease"/>
            <person name="Wu L."/>
            <person name="Ma J."/>
        </authorList>
    </citation>
    <scope>NUCLEOTIDE SEQUENCE [LARGE SCALE GENOMIC DNA]</scope>
    <source>
        <strain evidence="2">JCM 17017</strain>
    </source>
</reference>
<comment type="caution">
    <text evidence="1">The sequence shown here is derived from an EMBL/GenBank/DDBJ whole genome shotgun (WGS) entry which is preliminary data.</text>
</comment>
<protein>
    <submittedName>
        <fullName evidence="1">Uncharacterized protein</fullName>
    </submittedName>
</protein>
<evidence type="ECO:0000313" key="2">
    <source>
        <dbReference type="Proteomes" id="UP001501624"/>
    </source>
</evidence>
<name>A0ABP7JP00_9PSEU</name>
<proteinExistence type="predicted"/>
<dbReference type="EMBL" id="BAABCM010000018">
    <property type="protein sequence ID" value="GAA3849973.1"/>
    <property type="molecule type" value="Genomic_DNA"/>
</dbReference>
<sequence length="99" mass="10061">MAAGTPHEWRCGSVWVAVALRRWRLVLLEETAGAVLGGGGVAGCCRAIGQWWRGGGRLCPVVGGGAAWLRAVAPRGVRPGECEAAGAPPEGTGRPGVSC</sequence>
<keyword evidence="2" id="KW-1185">Reference proteome</keyword>